<feature type="transmembrane region" description="Helical" evidence="5">
    <location>
        <begin position="363"/>
        <end position="386"/>
    </location>
</feature>
<name>A0A2T7PKB4_POMCA</name>
<keyword evidence="8" id="KW-1185">Reference proteome</keyword>
<feature type="transmembrane region" description="Helical" evidence="5">
    <location>
        <begin position="94"/>
        <end position="115"/>
    </location>
</feature>
<dbReference type="EMBL" id="PZQS01000003">
    <property type="protein sequence ID" value="PVD33875.1"/>
    <property type="molecule type" value="Genomic_DNA"/>
</dbReference>
<evidence type="ECO:0000313" key="7">
    <source>
        <dbReference type="EMBL" id="PVD33875.1"/>
    </source>
</evidence>
<keyword evidence="4 5" id="KW-0472">Membrane</keyword>
<keyword evidence="3 5" id="KW-1133">Transmembrane helix</keyword>
<feature type="transmembrane region" description="Helical" evidence="5">
    <location>
        <begin position="127"/>
        <end position="155"/>
    </location>
</feature>
<feature type="transmembrane region" description="Helical" evidence="5">
    <location>
        <begin position="203"/>
        <end position="226"/>
    </location>
</feature>
<evidence type="ECO:0000256" key="2">
    <source>
        <dbReference type="ARBA" id="ARBA00022692"/>
    </source>
</evidence>
<feature type="domain" description="SLC26A/SulP transporter" evidence="6">
    <location>
        <begin position="90"/>
        <end position="462"/>
    </location>
</feature>
<dbReference type="Pfam" id="PF00916">
    <property type="entry name" value="Sulfate_transp"/>
    <property type="match status" value="1"/>
</dbReference>
<dbReference type="InterPro" id="IPR011547">
    <property type="entry name" value="SLC26A/SulP_dom"/>
</dbReference>
<feature type="transmembrane region" description="Helical" evidence="5">
    <location>
        <begin position="398"/>
        <end position="418"/>
    </location>
</feature>
<keyword evidence="2 5" id="KW-0812">Transmembrane</keyword>
<evidence type="ECO:0000256" key="1">
    <source>
        <dbReference type="ARBA" id="ARBA00004141"/>
    </source>
</evidence>
<dbReference type="OrthoDB" id="288203at2759"/>
<comment type="subcellular location">
    <subcellularLocation>
        <location evidence="1">Membrane</location>
        <topology evidence="1">Multi-pass membrane protein</topology>
    </subcellularLocation>
</comment>
<proteinExistence type="predicted"/>
<evidence type="ECO:0000256" key="4">
    <source>
        <dbReference type="ARBA" id="ARBA00023136"/>
    </source>
</evidence>
<protein>
    <recommendedName>
        <fullName evidence="6">SLC26A/SulP transporter domain-containing protein</fullName>
    </recommendedName>
</protein>
<dbReference type="GO" id="GO:0016020">
    <property type="term" value="C:membrane"/>
    <property type="evidence" value="ECO:0007669"/>
    <property type="project" value="UniProtKB-SubCell"/>
</dbReference>
<dbReference type="PANTHER" id="PTHR11814">
    <property type="entry name" value="SULFATE TRANSPORTER"/>
    <property type="match status" value="1"/>
</dbReference>
<dbReference type="AlphaFoldDB" id="A0A2T7PKB4"/>
<dbReference type="InterPro" id="IPR001902">
    <property type="entry name" value="SLC26A/SulP_fam"/>
</dbReference>
<evidence type="ECO:0000259" key="6">
    <source>
        <dbReference type="Pfam" id="PF00916"/>
    </source>
</evidence>
<feature type="transmembrane region" description="Helical" evidence="5">
    <location>
        <begin position="438"/>
        <end position="456"/>
    </location>
</feature>
<dbReference type="Proteomes" id="UP000245119">
    <property type="component" value="Linkage Group LG3"/>
</dbReference>
<gene>
    <name evidence="7" type="ORF">C0Q70_05137</name>
</gene>
<comment type="caution">
    <text evidence="7">The sequence shown here is derived from an EMBL/GenBank/DDBJ whole genome shotgun (WGS) entry which is preliminary data.</text>
</comment>
<organism evidence="7 8">
    <name type="scientific">Pomacea canaliculata</name>
    <name type="common">Golden apple snail</name>
    <dbReference type="NCBI Taxonomy" id="400727"/>
    <lineage>
        <taxon>Eukaryota</taxon>
        <taxon>Metazoa</taxon>
        <taxon>Spiralia</taxon>
        <taxon>Lophotrochozoa</taxon>
        <taxon>Mollusca</taxon>
        <taxon>Gastropoda</taxon>
        <taxon>Caenogastropoda</taxon>
        <taxon>Architaenioglossa</taxon>
        <taxon>Ampullarioidea</taxon>
        <taxon>Ampullariidae</taxon>
        <taxon>Pomacea</taxon>
    </lineage>
</organism>
<evidence type="ECO:0000313" key="8">
    <source>
        <dbReference type="Proteomes" id="UP000245119"/>
    </source>
</evidence>
<dbReference type="GO" id="GO:0055085">
    <property type="term" value="P:transmembrane transport"/>
    <property type="evidence" value="ECO:0007669"/>
    <property type="project" value="InterPro"/>
</dbReference>
<evidence type="ECO:0000256" key="3">
    <source>
        <dbReference type="ARBA" id="ARBA00022989"/>
    </source>
</evidence>
<accession>A0A2T7PKB4</accession>
<reference evidence="7 8" key="1">
    <citation type="submission" date="2018-04" db="EMBL/GenBank/DDBJ databases">
        <title>The genome of golden apple snail Pomacea canaliculata provides insight into stress tolerance and invasive adaptation.</title>
        <authorList>
            <person name="Liu C."/>
            <person name="Liu B."/>
            <person name="Ren Y."/>
            <person name="Zhang Y."/>
            <person name="Wang H."/>
            <person name="Li S."/>
            <person name="Jiang F."/>
            <person name="Yin L."/>
            <person name="Zhang G."/>
            <person name="Qian W."/>
            <person name="Fan W."/>
        </authorList>
    </citation>
    <scope>NUCLEOTIDE SEQUENCE [LARGE SCALE GENOMIC DNA]</scope>
    <source>
        <strain evidence="7">SZHN2017</strain>
        <tissue evidence="7">Muscle</tissue>
    </source>
</reference>
<feature type="transmembrane region" description="Helical" evidence="5">
    <location>
        <begin position="278"/>
        <end position="296"/>
    </location>
</feature>
<feature type="transmembrane region" description="Helical" evidence="5">
    <location>
        <begin position="308"/>
        <end position="328"/>
    </location>
</feature>
<sequence length="491" mass="53993">MASTVATDTQVVVPSSTVRSDDGLVLIHRVPMTQVAFDEIHLKKEKDPTEPLKDRIRKQIYCDKRRTWKILSTYVPSIRFARYYNIREYLLKDFMAGISVGILHIPQGLAFGLLASLKIQDGLFTSIYPVIMYLLFGTSPHISFGTSAVICILVAGTVDRMGAQYAATRPWLLNVTAAGGNGTLPLDQVPEYLDYKESISTGLAFITGIMLLCMGFLKLGFITYYLSDSFFTGFTSAAAVHIGTSQLSTMLGLTIPKFPGVYKVPLAYKAMIEVITKINWGAVIISIIVIVLVHVVKEYVNERFKHKLPAPIPIELFVVIFVTVASHFGHFKQNFGVAVIGKVPNTLPPPRVPTAALAEASKYFSDCIVLTILIFAYSIALGKICAKKHNYEINDNQELIAYGLGNIIPSFFYCFPACMAPPRTMVASTMNAKTPLSGIVPAVIMILFTLFIGALFEQLPKVGSGGYYLCLPKKSLRTDLGVPHVLANQQV</sequence>
<evidence type="ECO:0000256" key="5">
    <source>
        <dbReference type="SAM" id="Phobius"/>
    </source>
</evidence>